<feature type="region of interest" description="Disordered" evidence="1">
    <location>
        <begin position="61"/>
        <end position="234"/>
    </location>
</feature>
<dbReference type="EMBL" id="KZ819644">
    <property type="protein sequence ID" value="PWN86596.1"/>
    <property type="molecule type" value="Genomic_DNA"/>
</dbReference>
<feature type="region of interest" description="Disordered" evidence="1">
    <location>
        <begin position="358"/>
        <end position="473"/>
    </location>
</feature>
<feature type="compositionally biased region" description="Low complexity" evidence="1">
    <location>
        <begin position="248"/>
        <end position="279"/>
    </location>
</feature>
<evidence type="ECO:0000313" key="3">
    <source>
        <dbReference type="Proteomes" id="UP000245768"/>
    </source>
</evidence>
<keyword evidence="3" id="KW-1185">Reference proteome</keyword>
<feature type="compositionally biased region" description="Acidic residues" evidence="1">
    <location>
        <begin position="122"/>
        <end position="138"/>
    </location>
</feature>
<proteinExistence type="predicted"/>
<reference evidence="2 3" key="1">
    <citation type="journal article" date="2018" name="Mol. Biol. Evol.">
        <title>Broad Genomic Sampling Reveals a Smut Pathogenic Ancestry of the Fungal Clade Ustilaginomycotina.</title>
        <authorList>
            <person name="Kijpornyongpan T."/>
            <person name="Mondo S.J."/>
            <person name="Barry K."/>
            <person name="Sandor L."/>
            <person name="Lee J."/>
            <person name="Lipzen A."/>
            <person name="Pangilinan J."/>
            <person name="LaButti K."/>
            <person name="Hainaut M."/>
            <person name="Henrissat B."/>
            <person name="Grigoriev I.V."/>
            <person name="Spatafora J.W."/>
            <person name="Aime M.C."/>
        </authorList>
    </citation>
    <scope>NUCLEOTIDE SEQUENCE [LARGE SCALE GENOMIC DNA]</scope>
    <source>
        <strain evidence="2 3">MCA 4198</strain>
    </source>
</reference>
<feature type="region of interest" description="Disordered" evidence="1">
    <location>
        <begin position="1"/>
        <end position="21"/>
    </location>
</feature>
<evidence type="ECO:0000313" key="2">
    <source>
        <dbReference type="EMBL" id="PWN86596.1"/>
    </source>
</evidence>
<evidence type="ECO:0000256" key="1">
    <source>
        <dbReference type="SAM" id="MobiDB-lite"/>
    </source>
</evidence>
<dbReference type="Proteomes" id="UP000245768">
    <property type="component" value="Unassembled WGS sequence"/>
</dbReference>
<dbReference type="AlphaFoldDB" id="A0A316YAA0"/>
<dbReference type="InParanoid" id="A0A316YAA0"/>
<gene>
    <name evidence="2" type="ORF">FA10DRAFT_54248</name>
</gene>
<feature type="compositionally biased region" description="Low complexity" evidence="1">
    <location>
        <begin position="1"/>
        <end position="18"/>
    </location>
</feature>
<feature type="compositionally biased region" description="Basic and acidic residues" evidence="1">
    <location>
        <begin position="139"/>
        <end position="152"/>
    </location>
</feature>
<name>A0A316YAA0_9BASI</name>
<protein>
    <submittedName>
        <fullName evidence="2">Uncharacterized protein</fullName>
    </submittedName>
</protein>
<feature type="compositionally biased region" description="Low complexity" evidence="1">
    <location>
        <begin position="362"/>
        <end position="376"/>
    </location>
</feature>
<feature type="region of interest" description="Disordered" evidence="1">
    <location>
        <begin position="248"/>
        <end position="339"/>
    </location>
</feature>
<feature type="compositionally biased region" description="Low complexity" evidence="1">
    <location>
        <begin position="204"/>
        <end position="219"/>
    </location>
</feature>
<feature type="compositionally biased region" description="Low complexity" evidence="1">
    <location>
        <begin position="292"/>
        <end position="309"/>
    </location>
</feature>
<accession>A0A316YAA0</accession>
<sequence>MDIFASSASPSLSTATSPGPISLAATHYRQKHQRYSNASSPRMQDFDEDWDEATVYFPTFARRGSQQAPPSLESGFLSGNELFEHDDATASEARSSQKRLSTADLAMIWDEEDRDDDHRDYDEEYDDEEAEDDDDDDERASSEGDAVRERPSAHTSRRTSNCSASTAATSVSTSTMSPTLAFARRPSNCVGSPPNAQLRRSGQPASAATTTATAPTTSTRIVPPLSPRQTQAALRRDISIHSALSLHAGGSLSTASSNSSAISGGNTGRSVSPRSARSTPPTPRSITEDGPATAVATTTTTAGAATVTTNSSRETLKDAGKLHRSPTLPKTRHDGKAKAALANPATVAFTAAELIAGRKRSSTGPPAYASSSTTPPMIRAKSDLIVGQRQHRPRQPAQAQSNAREPSPIPSPPARPSGLTPSPSRPAKATTTVEWQEPSILRRHTCSHPQRASRAIHVLRRSSKGATPVDPRP</sequence>
<organism evidence="2 3">
    <name type="scientific">Acaromyces ingoldii</name>
    <dbReference type="NCBI Taxonomy" id="215250"/>
    <lineage>
        <taxon>Eukaryota</taxon>
        <taxon>Fungi</taxon>
        <taxon>Dikarya</taxon>
        <taxon>Basidiomycota</taxon>
        <taxon>Ustilaginomycotina</taxon>
        <taxon>Exobasidiomycetes</taxon>
        <taxon>Exobasidiales</taxon>
        <taxon>Cryptobasidiaceae</taxon>
        <taxon>Acaromyces</taxon>
    </lineage>
</organism>
<dbReference type="RefSeq" id="XP_025373794.1">
    <property type="nucleotide sequence ID" value="XM_025525563.1"/>
</dbReference>
<feature type="compositionally biased region" description="Low complexity" evidence="1">
    <location>
        <begin position="158"/>
        <end position="179"/>
    </location>
</feature>
<dbReference type="GeneID" id="37047479"/>